<name>A0A1A8YNS2_PLAOA</name>
<evidence type="ECO:0000313" key="4">
    <source>
        <dbReference type="Proteomes" id="UP000078555"/>
    </source>
</evidence>
<dbReference type="AlphaFoldDB" id="A0A1A8YNS2"/>
<evidence type="ECO:0000313" key="3">
    <source>
        <dbReference type="Proteomes" id="UP000078550"/>
    </source>
</evidence>
<reference evidence="3 4" key="2">
    <citation type="submission" date="2016-05" db="EMBL/GenBank/DDBJ databases">
        <authorList>
            <person name="Naeem Raeece"/>
        </authorList>
    </citation>
    <scope>NUCLEOTIDE SEQUENCE [LARGE SCALE GENOMIC DNA]</scope>
</reference>
<dbReference type="EMBL" id="FLRD01000052">
    <property type="protein sequence ID" value="SBT33243.1"/>
    <property type="molecule type" value="Genomic_DNA"/>
</dbReference>
<protein>
    <submittedName>
        <fullName evidence="1">Uncharacterized protein</fullName>
    </submittedName>
</protein>
<evidence type="ECO:0000313" key="1">
    <source>
        <dbReference type="EMBL" id="SBT33243.1"/>
    </source>
</evidence>
<evidence type="ECO:0000313" key="2">
    <source>
        <dbReference type="EMBL" id="SBT33598.1"/>
    </source>
</evidence>
<organism evidence="1 4">
    <name type="scientific">Plasmodium ovale wallikeri</name>
    <dbReference type="NCBI Taxonomy" id="864142"/>
    <lineage>
        <taxon>Eukaryota</taxon>
        <taxon>Sar</taxon>
        <taxon>Alveolata</taxon>
        <taxon>Apicomplexa</taxon>
        <taxon>Aconoidasida</taxon>
        <taxon>Haemosporida</taxon>
        <taxon>Plasmodiidae</taxon>
        <taxon>Plasmodium</taxon>
        <taxon>Plasmodium (Plasmodium)</taxon>
    </lineage>
</organism>
<sequence>MIITHHCEQIICVLTHPYGEYVLTSYFNQMSLTSTSYNTICLLTPVNTLIREISKLENASPSSLQMGNINVYQRFSKGKHHITAPFCTFTWTFENFYSCAPLK</sequence>
<dbReference type="Proteomes" id="UP000078555">
    <property type="component" value="Unassembled WGS sequence"/>
</dbReference>
<gene>
    <name evidence="1" type="ORF">POVWA1_016120</name>
    <name evidence="2" type="ORF">POVWA2_015620</name>
</gene>
<reference evidence="1" key="1">
    <citation type="submission" date="2016-05" db="EMBL/GenBank/DDBJ databases">
        <authorList>
            <person name="Lavstsen T."/>
            <person name="Jespersen J.S."/>
        </authorList>
    </citation>
    <scope>NUCLEOTIDE SEQUENCE [LARGE SCALE GENOMIC DNA]</scope>
</reference>
<keyword evidence="4" id="KW-1185">Reference proteome</keyword>
<dbReference type="EMBL" id="FLRE01000064">
    <property type="protein sequence ID" value="SBT33598.1"/>
    <property type="molecule type" value="Genomic_DNA"/>
</dbReference>
<dbReference type="Proteomes" id="UP000078550">
    <property type="component" value="Unassembled WGS sequence"/>
</dbReference>
<accession>A0A1A8YNS2</accession>
<proteinExistence type="predicted"/>